<accession>A0A0C9YB06</accession>
<evidence type="ECO:0000313" key="1">
    <source>
        <dbReference type="EMBL" id="KIK13991.1"/>
    </source>
</evidence>
<keyword evidence="2" id="KW-1185">Reference proteome</keyword>
<proteinExistence type="predicted"/>
<evidence type="ECO:0000313" key="2">
    <source>
        <dbReference type="Proteomes" id="UP000054018"/>
    </source>
</evidence>
<dbReference type="Proteomes" id="UP000054018">
    <property type="component" value="Unassembled WGS sequence"/>
</dbReference>
<sequence length="220" mass="24971">MDPRGSLPRVLKVALEEYYTDDTLSYQEITFDFGTQDKFDHWEAQVPTLAAQICSSKFECKVIFITVHSEVTHGDLFAGKDEMGEDVALVPNNFLTCLFSGDLKQVINLSTVFLLSCGPLVKYQESLNSLKDAIIMLKPKYTVAFSADRFISASLKTFITAFGVCIVVKRHELSEVFLDLLNLSLELRMHSDMYLFHTKARTSAFPFSVVGTRFSWYHNH</sequence>
<dbReference type="EMBL" id="KN833962">
    <property type="protein sequence ID" value="KIK13991.1"/>
    <property type="molecule type" value="Genomic_DNA"/>
</dbReference>
<dbReference type="AlphaFoldDB" id="A0A0C9YB06"/>
<dbReference type="HOGENOM" id="CLU_027016_1_0_1"/>
<gene>
    <name evidence="1" type="ORF">PISMIDRAFT_17615</name>
</gene>
<organism evidence="1 2">
    <name type="scientific">Pisolithus microcarpus 441</name>
    <dbReference type="NCBI Taxonomy" id="765257"/>
    <lineage>
        <taxon>Eukaryota</taxon>
        <taxon>Fungi</taxon>
        <taxon>Dikarya</taxon>
        <taxon>Basidiomycota</taxon>
        <taxon>Agaricomycotina</taxon>
        <taxon>Agaricomycetes</taxon>
        <taxon>Agaricomycetidae</taxon>
        <taxon>Boletales</taxon>
        <taxon>Sclerodermatineae</taxon>
        <taxon>Pisolithaceae</taxon>
        <taxon>Pisolithus</taxon>
    </lineage>
</organism>
<protein>
    <submittedName>
        <fullName evidence="1">Uncharacterized protein</fullName>
    </submittedName>
</protein>
<name>A0A0C9YB06_9AGAM</name>
<reference evidence="1 2" key="1">
    <citation type="submission" date="2014-04" db="EMBL/GenBank/DDBJ databases">
        <authorList>
            <consortium name="DOE Joint Genome Institute"/>
            <person name="Kuo A."/>
            <person name="Kohler A."/>
            <person name="Costa M.D."/>
            <person name="Nagy L.G."/>
            <person name="Floudas D."/>
            <person name="Copeland A."/>
            <person name="Barry K.W."/>
            <person name="Cichocki N."/>
            <person name="Veneault-Fourrey C."/>
            <person name="LaButti K."/>
            <person name="Lindquist E.A."/>
            <person name="Lipzen A."/>
            <person name="Lundell T."/>
            <person name="Morin E."/>
            <person name="Murat C."/>
            <person name="Sun H."/>
            <person name="Tunlid A."/>
            <person name="Henrissat B."/>
            <person name="Grigoriev I.V."/>
            <person name="Hibbett D.S."/>
            <person name="Martin F."/>
            <person name="Nordberg H.P."/>
            <person name="Cantor M.N."/>
            <person name="Hua S.X."/>
        </authorList>
    </citation>
    <scope>NUCLEOTIDE SEQUENCE [LARGE SCALE GENOMIC DNA]</scope>
    <source>
        <strain evidence="1 2">441</strain>
    </source>
</reference>
<dbReference type="OrthoDB" id="2655622at2759"/>
<reference evidence="2" key="2">
    <citation type="submission" date="2015-01" db="EMBL/GenBank/DDBJ databases">
        <title>Evolutionary Origins and Diversification of the Mycorrhizal Mutualists.</title>
        <authorList>
            <consortium name="DOE Joint Genome Institute"/>
            <consortium name="Mycorrhizal Genomics Consortium"/>
            <person name="Kohler A."/>
            <person name="Kuo A."/>
            <person name="Nagy L.G."/>
            <person name="Floudas D."/>
            <person name="Copeland A."/>
            <person name="Barry K.W."/>
            <person name="Cichocki N."/>
            <person name="Veneault-Fourrey C."/>
            <person name="LaButti K."/>
            <person name="Lindquist E.A."/>
            <person name="Lipzen A."/>
            <person name="Lundell T."/>
            <person name="Morin E."/>
            <person name="Murat C."/>
            <person name="Riley R."/>
            <person name="Ohm R."/>
            <person name="Sun H."/>
            <person name="Tunlid A."/>
            <person name="Henrissat B."/>
            <person name="Grigoriev I.V."/>
            <person name="Hibbett D.S."/>
            <person name="Martin F."/>
        </authorList>
    </citation>
    <scope>NUCLEOTIDE SEQUENCE [LARGE SCALE GENOMIC DNA]</scope>
    <source>
        <strain evidence="2">441</strain>
    </source>
</reference>